<dbReference type="PANTHER" id="PTHR20961:SF38">
    <property type="entry name" value="PROTEIN O-LINKED-MANNOSE BETA-1,4-N-ACETYLGLUCOSAMINYLTRANSFERASE 2"/>
    <property type="match status" value="1"/>
</dbReference>
<evidence type="ECO:0000256" key="9">
    <source>
        <dbReference type="SAM" id="Phobius"/>
    </source>
</evidence>
<keyword evidence="12" id="KW-1185">Reference proteome</keyword>
<organism evidence="11 12">
    <name type="scientific">Ceratodon purpureus</name>
    <name type="common">Fire moss</name>
    <name type="synonym">Dicranum purpureum</name>
    <dbReference type="NCBI Taxonomy" id="3225"/>
    <lineage>
        <taxon>Eukaryota</taxon>
        <taxon>Viridiplantae</taxon>
        <taxon>Streptophyta</taxon>
        <taxon>Embryophyta</taxon>
        <taxon>Bryophyta</taxon>
        <taxon>Bryophytina</taxon>
        <taxon>Bryopsida</taxon>
        <taxon>Dicranidae</taxon>
        <taxon>Pseudoditrichales</taxon>
        <taxon>Ditrichaceae</taxon>
        <taxon>Ceratodon</taxon>
    </lineage>
</organism>
<proteinExistence type="predicted"/>
<dbReference type="Proteomes" id="UP000822688">
    <property type="component" value="Chromosome 4"/>
</dbReference>
<evidence type="ECO:0000256" key="6">
    <source>
        <dbReference type="ARBA" id="ARBA00023136"/>
    </source>
</evidence>
<keyword evidence="7" id="KW-0325">Glycoprotein</keyword>
<evidence type="ECO:0000256" key="1">
    <source>
        <dbReference type="ARBA" id="ARBA00004167"/>
    </source>
</evidence>
<evidence type="ECO:0000256" key="4">
    <source>
        <dbReference type="ARBA" id="ARBA00022692"/>
    </source>
</evidence>
<evidence type="ECO:0000256" key="3">
    <source>
        <dbReference type="ARBA" id="ARBA00022679"/>
    </source>
</evidence>
<keyword evidence="5 9" id="KW-1133">Transmembrane helix</keyword>
<sequence length="543" mass="61204">MSMHVQEEQSCGVVISNMGKLRDAARRLIQSKAIHGKKRDLLGWKLNTIYIVMVMGAIGLFQLVILEHRWYSSSSSHKEFSSFPHLFASEEETTLKDPLAKSAGNSTTSQHGVHQKNSSLSGASPNQKKIVIIKNDKLLEFRPENTFLPMKDVEQPGMSDNDTNWFMSRLRGRSITPGSGETFDLPMDDPEGRVLCVRGNDDHDGTKNGYGLFQKKAMPRNSIFRRGTTFIADNYWDYNNIWHSMSALANFGTWRLENQCSYPDRLVLYHMGELVTSMGSWITHVLQAAFMKNIPIETGLSGVNSMICFERAVIQRRGLGKVDTTHINALFDMLRCKSRRYCGIKRPARKSSSMEVLVLTRSGPRAFTNESGVAAVVHKECSKVPGCVTRMLNAANLTFCEQVEVMSRTDVLISVHGAQLTNMMFMSPGSRVMEMFPKGWEEFAGVGQEIYKWQADWTRMVHAGRWRDPEGPDCPYPKSETLKCLLFFKDREVGLNATHLSEWTRSVLTSFGATEHHTEAEWDGVHDGLCACDGDDGVVWSFK</sequence>
<evidence type="ECO:0000313" key="12">
    <source>
        <dbReference type="Proteomes" id="UP000822688"/>
    </source>
</evidence>
<dbReference type="AlphaFoldDB" id="A0A8T0IDD6"/>
<evidence type="ECO:0000256" key="8">
    <source>
        <dbReference type="SAM" id="MobiDB-lite"/>
    </source>
</evidence>
<keyword evidence="6 9" id="KW-0472">Membrane</keyword>
<gene>
    <name evidence="11" type="ORF">KC19_4G210700</name>
</gene>
<accession>A0A8T0IDD6</accession>
<evidence type="ECO:0000256" key="7">
    <source>
        <dbReference type="ARBA" id="ARBA00023180"/>
    </source>
</evidence>
<dbReference type="Pfam" id="PF04577">
    <property type="entry name" value="Glyco_transf_61"/>
    <property type="match status" value="1"/>
</dbReference>
<dbReference type="GO" id="GO:0016763">
    <property type="term" value="F:pentosyltransferase activity"/>
    <property type="evidence" value="ECO:0007669"/>
    <property type="project" value="UniProtKB-ARBA"/>
</dbReference>
<feature type="domain" description="Glycosyltransferase 61 catalytic" evidence="10">
    <location>
        <begin position="299"/>
        <end position="433"/>
    </location>
</feature>
<dbReference type="PANTHER" id="PTHR20961">
    <property type="entry name" value="GLYCOSYLTRANSFERASE"/>
    <property type="match status" value="1"/>
</dbReference>
<dbReference type="GO" id="GO:0005794">
    <property type="term" value="C:Golgi apparatus"/>
    <property type="evidence" value="ECO:0007669"/>
    <property type="project" value="UniProtKB-ARBA"/>
</dbReference>
<feature type="transmembrane region" description="Helical" evidence="9">
    <location>
        <begin position="48"/>
        <end position="66"/>
    </location>
</feature>
<name>A0A8T0IDD6_CERPU</name>
<comment type="subcellular location">
    <subcellularLocation>
        <location evidence="1">Membrane</location>
        <topology evidence="1">Single-pass membrane protein</topology>
    </subcellularLocation>
</comment>
<dbReference type="EMBL" id="CM026424">
    <property type="protein sequence ID" value="KAG0580919.1"/>
    <property type="molecule type" value="Genomic_DNA"/>
</dbReference>
<evidence type="ECO:0000259" key="10">
    <source>
        <dbReference type="Pfam" id="PF04577"/>
    </source>
</evidence>
<evidence type="ECO:0000256" key="5">
    <source>
        <dbReference type="ARBA" id="ARBA00022989"/>
    </source>
</evidence>
<dbReference type="InterPro" id="IPR049625">
    <property type="entry name" value="Glyco_transf_61_cat"/>
</dbReference>
<comment type="caution">
    <text evidence="11">The sequence shown here is derived from an EMBL/GenBank/DDBJ whole genome shotgun (WGS) entry which is preliminary data.</text>
</comment>
<keyword evidence="2" id="KW-0328">Glycosyltransferase</keyword>
<dbReference type="GO" id="GO:0016020">
    <property type="term" value="C:membrane"/>
    <property type="evidence" value="ECO:0007669"/>
    <property type="project" value="UniProtKB-SubCell"/>
</dbReference>
<keyword evidence="4 9" id="KW-0812">Transmembrane</keyword>
<feature type="region of interest" description="Disordered" evidence="8">
    <location>
        <begin position="99"/>
        <end position="124"/>
    </location>
</feature>
<evidence type="ECO:0000256" key="2">
    <source>
        <dbReference type="ARBA" id="ARBA00022676"/>
    </source>
</evidence>
<reference evidence="11" key="1">
    <citation type="submission" date="2020-06" db="EMBL/GenBank/DDBJ databases">
        <title>WGS assembly of Ceratodon purpureus strain R40.</title>
        <authorList>
            <person name="Carey S.B."/>
            <person name="Jenkins J."/>
            <person name="Shu S."/>
            <person name="Lovell J.T."/>
            <person name="Sreedasyam A."/>
            <person name="Maumus F."/>
            <person name="Tiley G.P."/>
            <person name="Fernandez-Pozo N."/>
            <person name="Barry K."/>
            <person name="Chen C."/>
            <person name="Wang M."/>
            <person name="Lipzen A."/>
            <person name="Daum C."/>
            <person name="Saski C.A."/>
            <person name="Payton A.C."/>
            <person name="Mcbreen J.C."/>
            <person name="Conrad R.E."/>
            <person name="Kollar L.M."/>
            <person name="Olsson S."/>
            <person name="Huttunen S."/>
            <person name="Landis J.B."/>
            <person name="Wickett N.J."/>
            <person name="Johnson M.G."/>
            <person name="Rensing S.A."/>
            <person name="Grimwood J."/>
            <person name="Schmutz J."/>
            <person name="Mcdaniel S.F."/>
        </authorList>
    </citation>
    <scope>NUCLEOTIDE SEQUENCE</scope>
    <source>
        <strain evidence="11">R40</strain>
    </source>
</reference>
<protein>
    <recommendedName>
        <fullName evidence="10">Glycosyltransferase 61 catalytic domain-containing protein</fullName>
    </recommendedName>
</protein>
<evidence type="ECO:0000313" key="11">
    <source>
        <dbReference type="EMBL" id="KAG0580919.1"/>
    </source>
</evidence>
<feature type="compositionally biased region" description="Polar residues" evidence="8">
    <location>
        <begin position="103"/>
        <end position="124"/>
    </location>
</feature>
<keyword evidence="3" id="KW-0808">Transferase</keyword>
<dbReference type="InterPro" id="IPR007657">
    <property type="entry name" value="Glycosyltransferase_61"/>
</dbReference>